<keyword evidence="4" id="KW-1185">Reference proteome</keyword>
<accession>M0KTQ7</accession>
<dbReference type="AlphaFoldDB" id="M0KTQ7"/>
<organism evidence="3 4">
    <name type="scientific">Haloarcula amylolytica JCM 13557</name>
    <dbReference type="NCBI Taxonomy" id="1227452"/>
    <lineage>
        <taxon>Archaea</taxon>
        <taxon>Methanobacteriati</taxon>
        <taxon>Methanobacteriota</taxon>
        <taxon>Stenosarchaea group</taxon>
        <taxon>Halobacteria</taxon>
        <taxon>Halobacteriales</taxon>
        <taxon>Haloarculaceae</taxon>
        <taxon>Haloarcula</taxon>
    </lineage>
</organism>
<feature type="transmembrane region" description="Helical" evidence="2">
    <location>
        <begin position="186"/>
        <end position="207"/>
    </location>
</feature>
<dbReference type="PATRIC" id="fig|1227452.3.peg.1758"/>
<name>M0KTQ7_9EURY</name>
<protein>
    <submittedName>
        <fullName evidence="3">Uncharacterized protein</fullName>
    </submittedName>
</protein>
<evidence type="ECO:0000256" key="1">
    <source>
        <dbReference type="SAM" id="MobiDB-lite"/>
    </source>
</evidence>
<comment type="caution">
    <text evidence="3">The sequence shown here is derived from an EMBL/GenBank/DDBJ whole genome shotgun (WGS) entry which is preliminary data.</text>
</comment>
<feature type="compositionally biased region" description="Acidic residues" evidence="1">
    <location>
        <begin position="128"/>
        <end position="146"/>
    </location>
</feature>
<feature type="compositionally biased region" description="Acidic residues" evidence="1">
    <location>
        <begin position="158"/>
        <end position="167"/>
    </location>
</feature>
<keyword evidence="2" id="KW-1133">Transmembrane helix</keyword>
<dbReference type="EMBL" id="AOLW01000015">
    <property type="protein sequence ID" value="EMA23110.1"/>
    <property type="molecule type" value="Genomic_DNA"/>
</dbReference>
<proteinExistence type="predicted"/>
<evidence type="ECO:0000256" key="2">
    <source>
        <dbReference type="SAM" id="Phobius"/>
    </source>
</evidence>
<dbReference type="RefSeq" id="WP_008309570.1">
    <property type="nucleotide sequence ID" value="NZ_AOLW01000015.1"/>
</dbReference>
<evidence type="ECO:0000313" key="4">
    <source>
        <dbReference type="Proteomes" id="UP000011623"/>
    </source>
</evidence>
<dbReference type="Proteomes" id="UP000011623">
    <property type="component" value="Unassembled WGS sequence"/>
</dbReference>
<reference evidence="3 4" key="1">
    <citation type="journal article" date="2014" name="PLoS Genet.">
        <title>Phylogenetically driven sequencing of extremely halophilic archaea reveals strategies for static and dynamic osmo-response.</title>
        <authorList>
            <person name="Becker E.A."/>
            <person name="Seitzer P.M."/>
            <person name="Tritt A."/>
            <person name="Larsen D."/>
            <person name="Krusor M."/>
            <person name="Yao A.I."/>
            <person name="Wu D."/>
            <person name="Madern D."/>
            <person name="Eisen J.A."/>
            <person name="Darling A.E."/>
            <person name="Facciotti M.T."/>
        </authorList>
    </citation>
    <scope>NUCLEOTIDE SEQUENCE [LARGE SCALE GENOMIC DNA]</scope>
    <source>
        <strain evidence="3 4">JCM 13557</strain>
    </source>
</reference>
<keyword evidence="2" id="KW-0812">Transmembrane</keyword>
<feature type="region of interest" description="Disordered" evidence="1">
    <location>
        <begin position="91"/>
        <end position="170"/>
    </location>
</feature>
<keyword evidence="2" id="KW-0472">Membrane</keyword>
<evidence type="ECO:0000313" key="3">
    <source>
        <dbReference type="EMBL" id="EMA23110.1"/>
    </source>
</evidence>
<gene>
    <name evidence="3" type="ORF">C442_08791</name>
</gene>
<sequence>MTQAKGGNITLELDAPQSVDPGQGFEVTAKVHNGGLYINPWEPDRCTGEASAGYMVRVDLEGPMGETRSQGPMCVRVTNVGTGTEEVTKTFSAPESSGEYEVSANAVLPGSGSETGEETAYVVVSGEDTAEPDPDDSDDEDDDSDDNNGPPSWLPTPDDSDDDDDDSPAAQFFGVDMGRIKLYGGLLALLLALWALSPYASLAAAGADALGGR</sequence>